<keyword evidence="2" id="KW-0812">Transmembrane</keyword>
<keyword evidence="2" id="KW-1133">Transmembrane helix</keyword>
<dbReference type="EMBL" id="JAJFZV010000004">
    <property type="protein sequence ID" value="MCC3297123.1"/>
    <property type="molecule type" value="Genomic_DNA"/>
</dbReference>
<feature type="compositionally biased region" description="Gly residues" evidence="1">
    <location>
        <begin position="414"/>
        <end position="430"/>
    </location>
</feature>
<gene>
    <name evidence="3" type="ORF">LJ757_04805</name>
</gene>
<dbReference type="InterPro" id="IPR012507">
    <property type="entry name" value="YibE_F"/>
</dbReference>
<evidence type="ECO:0000256" key="2">
    <source>
        <dbReference type="SAM" id="Phobius"/>
    </source>
</evidence>
<feature type="region of interest" description="Disordered" evidence="1">
    <location>
        <begin position="414"/>
        <end position="445"/>
    </location>
</feature>
<feature type="transmembrane region" description="Helical" evidence="2">
    <location>
        <begin position="207"/>
        <end position="225"/>
    </location>
</feature>
<name>A0A9X1MBQ5_9MICC</name>
<evidence type="ECO:0000256" key="1">
    <source>
        <dbReference type="SAM" id="MobiDB-lite"/>
    </source>
</evidence>
<dbReference type="Proteomes" id="UP001139158">
    <property type="component" value="Unassembled WGS sequence"/>
</dbReference>
<feature type="transmembrane region" description="Helical" evidence="2">
    <location>
        <begin position="336"/>
        <end position="358"/>
    </location>
</feature>
<feature type="compositionally biased region" description="Polar residues" evidence="1">
    <location>
        <begin position="433"/>
        <end position="445"/>
    </location>
</feature>
<comment type="caution">
    <text evidence="3">The sequence shown here is derived from an EMBL/GenBank/DDBJ whole genome shotgun (WGS) entry which is preliminary data.</text>
</comment>
<proteinExistence type="predicted"/>
<reference evidence="3" key="1">
    <citation type="submission" date="2021-10" db="EMBL/GenBank/DDBJ databases">
        <title>Novel species in genus Arthrobacter.</title>
        <authorList>
            <person name="Liu Y."/>
        </authorList>
    </citation>
    <scope>NUCLEOTIDE SEQUENCE</scope>
    <source>
        <strain evidence="3">Zg-Y453</strain>
    </source>
</reference>
<keyword evidence="4" id="KW-1185">Reference proteome</keyword>
<organism evidence="3 4">
    <name type="scientific">Arthrobacter caoxuetaonis</name>
    <dbReference type="NCBI Taxonomy" id="2886935"/>
    <lineage>
        <taxon>Bacteria</taxon>
        <taxon>Bacillati</taxon>
        <taxon>Actinomycetota</taxon>
        <taxon>Actinomycetes</taxon>
        <taxon>Micrococcales</taxon>
        <taxon>Micrococcaceae</taxon>
        <taxon>Arthrobacter</taxon>
    </lineage>
</organism>
<feature type="transmembrane region" description="Helical" evidence="2">
    <location>
        <begin position="378"/>
        <end position="400"/>
    </location>
</feature>
<sequence>MGHSHLPSPGAPTRAALAARRRANRLLAWILVPLGLLAFAGMVALWPSGEPGDITVADPYATADGVSIDTGAVQRVVEEDCPSSVALTEAGAQAPQCQVAYTLPPGGGESLPVEVPPEVAKTNAVEPGDTIRYLNLQNVMVDNGAPPYIFMDFVRSVPIAALAVLYAGVVIAVARWRGLRALIGLGGAYAVLAGFILPGLVEGKPPLLLGLVGSSVIMIGVLYFAHGFSARTSTALLGTLFGLAITAGLAAWATDAAHLIGVDNENAYTLINASDQLSISGIILCGLIISGLGVLNDVTITQSSAVWEMYELAPGASAKRLFAGAMRVGRDHIASTVYTIAFAYAGAALPVLILVSLYDRTLMETLTSGELAEEVIRTLVGSIGLVLAIPVTTAVAVLVVKAVGLTGARTGSGDEGTGDGYGAAGSGMTGGSNVNVMPSSRTTGR</sequence>
<feature type="transmembrane region" description="Helical" evidence="2">
    <location>
        <begin position="277"/>
        <end position="295"/>
    </location>
</feature>
<feature type="transmembrane region" description="Helical" evidence="2">
    <location>
        <begin position="26"/>
        <end position="46"/>
    </location>
</feature>
<dbReference type="RefSeq" id="WP_227894869.1">
    <property type="nucleotide sequence ID" value="NZ_CP099466.1"/>
</dbReference>
<dbReference type="PANTHER" id="PTHR41771">
    <property type="entry name" value="MEMBRANE PROTEIN-RELATED"/>
    <property type="match status" value="1"/>
</dbReference>
<protein>
    <submittedName>
        <fullName evidence="3">YibE/F family protein</fullName>
    </submittedName>
</protein>
<feature type="transmembrane region" description="Helical" evidence="2">
    <location>
        <begin position="237"/>
        <end position="257"/>
    </location>
</feature>
<evidence type="ECO:0000313" key="4">
    <source>
        <dbReference type="Proteomes" id="UP001139158"/>
    </source>
</evidence>
<feature type="transmembrane region" description="Helical" evidence="2">
    <location>
        <begin position="181"/>
        <end position="201"/>
    </location>
</feature>
<dbReference type="PANTHER" id="PTHR41771:SF1">
    <property type="entry name" value="MEMBRANE PROTEIN"/>
    <property type="match status" value="1"/>
</dbReference>
<dbReference type="Pfam" id="PF07907">
    <property type="entry name" value="YibE_F"/>
    <property type="match status" value="1"/>
</dbReference>
<keyword evidence="2" id="KW-0472">Membrane</keyword>
<feature type="transmembrane region" description="Helical" evidence="2">
    <location>
        <begin position="153"/>
        <end position="174"/>
    </location>
</feature>
<dbReference type="AlphaFoldDB" id="A0A9X1MBQ5"/>
<accession>A0A9X1MBQ5</accession>
<evidence type="ECO:0000313" key="3">
    <source>
        <dbReference type="EMBL" id="MCC3297123.1"/>
    </source>
</evidence>